<evidence type="ECO:0000256" key="1">
    <source>
        <dbReference type="SAM" id="Coils"/>
    </source>
</evidence>
<feature type="transmembrane region" description="Helical" evidence="2">
    <location>
        <begin position="38"/>
        <end position="55"/>
    </location>
</feature>
<keyword evidence="4" id="KW-1185">Reference proteome</keyword>
<feature type="transmembrane region" description="Helical" evidence="2">
    <location>
        <begin position="262"/>
        <end position="279"/>
    </location>
</feature>
<proteinExistence type="predicted"/>
<sequence>MKQWQIEIIRWTNYSLEALFFYVLVFPLYAVYGSFPPVMPYIFVIITSAIVYGFLLHKTKSTSTSAIGLPIVLIVGGIGDFNLLMAAFLAVMTFWRAVVHFEEYDRTNEFPVFLMTLGAGIIYFFWFSDFDGRQMLLFLIFAHFLLAMGLKTLSMTLHSNVSEEQKKSHLKWILGALLTVSSFSLVLSLIFPYLQWFFIQLARLVFYTAGLIVSPIIYLIRLPRSDGPGYGDSSLSLEGEDERRDAFETLEMGESFLSFEQFFWIISSILLLLVVYLIIKRVRNVETKQIEFTEIREAELSSLKKTGSFWSSFRQGRVPKNEIRREFYHFQESLVKSEWARNGNETVEDWVMRLPISNSLKETVIKNYQKVRYGNIEVSKEQQKEFKEAIKQAKKEIKTHEKNAS</sequence>
<evidence type="ECO:0000313" key="3">
    <source>
        <dbReference type="EMBL" id="MDQ0254011.1"/>
    </source>
</evidence>
<evidence type="ECO:0000313" key="4">
    <source>
        <dbReference type="Proteomes" id="UP001230005"/>
    </source>
</evidence>
<keyword evidence="2" id="KW-0812">Transmembrane</keyword>
<feature type="transmembrane region" description="Helical" evidence="2">
    <location>
        <begin position="135"/>
        <end position="153"/>
    </location>
</feature>
<feature type="transmembrane region" description="Helical" evidence="2">
    <location>
        <begin position="173"/>
        <end position="194"/>
    </location>
</feature>
<protein>
    <recommendedName>
        <fullName evidence="5">DUF4129 domain-containing protein</fullName>
    </recommendedName>
</protein>
<evidence type="ECO:0008006" key="5">
    <source>
        <dbReference type="Google" id="ProtNLM"/>
    </source>
</evidence>
<feature type="coiled-coil region" evidence="1">
    <location>
        <begin position="376"/>
        <end position="403"/>
    </location>
</feature>
<feature type="transmembrane region" description="Helical" evidence="2">
    <location>
        <begin position="201"/>
        <end position="220"/>
    </location>
</feature>
<gene>
    <name evidence="3" type="ORF">J2S74_001384</name>
</gene>
<organism evidence="3 4">
    <name type="scientific">Evansella vedderi</name>
    <dbReference type="NCBI Taxonomy" id="38282"/>
    <lineage>
        <taxon>Bacteria</taxon>
        <taxon>Bacillati</taxon>
        <taxon>Bacillota</taxon>
        <taxon>Bacilli</taxon>
        <taxon>Bacillales</taxon>
        <taxon>Bacillaceae</taxon>
        <taxon>Evansella</taxon>
    </lineage>
</organism>
<reference evidence="3 4" key="1">
    <citation type="submission" date="2023-07" db="EMBL/GenBank/DDBJ databases">
        <title>Genomic Encyclopedia of Type Strains, Phase IV (KMG-IV): sequencing the most valuable type-strain genomes for metagenomic binning, comparative biology and taxonomic classification.</title>
        <authorList>
            <person name="Goeker M."/>
        </authorList>
    </citation>
    <scope>NUCLEOTIDE SEQUENCE [LARGE SCALE GENOMIC DNA]</scope>
    <source>
        <strain evidence="3 4">DSM 9768</strain>
    </source>
</reference>
<dbReference type="RefSeq" id="WP_307323361.1">
    <property type="nucleotide sequence ID" value="NZ_JAUSUG010000004.1"/>
</dbReference>
<keyword evidence="1" id="KW-0175">Coiled coil</keyword>
<dbReference type="EMBL" id="JAUSUG010000004">
    <property type="protein sequence ID" value="MDQ0254011.1"/>
    <property type="molecule type" value="Genomic_DNA"/>
</dbReference>
<name>A0ABT9ZS04_9BACI</name>
<keyword evidence="2" id="KW-0472">Membrane</keyword>
<feature type="transmembrane region" description="Helical" evidence="2">
    <location>
        <begin position="110"/>
        <end position="128"/>
    </location>
</feature>
<feature type="transmembrane region" description="Helical" evidence="2">
    <location>
        <begin position="12"/>
        <end position="32"/>
    </location>
</feature>
<feature type="transmembrane region" description="Helical" evidence="2">
    <location>
        <begin position="67"/>
        <end position="90"/>
    </location>
</feature>
<comment type="caution">
    <text evidence="3">The sequence shown here is derived from an EMBL/GenBank/DDBJ whole genome shotgun (WGS) entry which is preliminary data.</text>
</comment>
<dbReference type="Proteomes" id="UP001230005">
    <property type="component" value="Unassembled WGS sequence"/>
</dbReference>
<evidence type="ECO:0000256" key="2">
    <source>
        <dbReference type="SAM" id="Phobius"/>
    </source>
</evidence>
<accession>A0ABT9ZS04</accession>
<keyword evidence="2" id="KW-1133">Transmembrane helix</keyword>